<protein>
    <submittedName>
        <fullName evidence="1">Uncharacterized protein</fullName>
    </submittedName>
</protein>
<proteinExistence type="predicted"/>
<evidence type="ECO:0000313" key="1">
    <source>
        <dbReference type="EMBL" id="EJW98671.1"/>
    </source>
</evidence>
<accession>J9FUL9</accession>
<name>J9FUL9_9ZZZZ</name>
<reference evidence="1" key="1">
    <citation type="journal article" date="2012" name="PLoS ONE">
        <title>Gene sets for utilization of primary and secondary nutrition supplies in the distal gut of endangered iberian lynx.</title>
        <authorList>
            <person name="Alcaide M."/>
            <person name="Messina E."/>
            <person name="Richter M."/>
            <person name="Bargiela R."/>
            <person name="Peplies J."/>
            <person name="Huws S.A."/>
            <person name="Newbold C.J."/>
            <person name="Golyshin P.N."/>
            <person name="Simon M.A."/>
            <person name="Lopez G."/>
            <person name="Yakimov M.M."/>
            <person name="Ferrer M."/>
        </authorList>
    </citation>
    <scope>NUCLEOTIDE SEQUENCE</scope>
</reference>
<comment type="caution">
    <text evidence="1">The sequence shown here is derived from an EMBL/GenBank/DDBJ whole genome shotgun (WGS) entry which is preliminary data.</text>
</comment>
<dbReference type="AlphaFoldDB" id="J9FUL9"/>
<gene>
    <name evidence="1" type="ORF">EVA_13227</name>
</gene>
<sequence length="70" mass="8735">MLKFLNVNGTFLLKSFSYRRFVKLLSASQLFYDTSFFKFSFEFLQRFFNVFAFFYRNYNHFFVFKLLMVK</sequence>
<dbReference type="EMBL" id="AMCI01004159">
    <property type="protein sequence ID" value="EJW98671.1"/>
    <property type="molecule type" value="Genomic_DNA"/>
</dbReference>
<organism evidence="1">
    <name type="scientific">gut metagenome</name>
    <dbReference type="NCBI Taxonomy" id="749906"/>
    <lineage>
        <taxon>unclassified sequences</taxon>
        <taxon>metagenomes</taxon>
        <taxon>organismal metagenomes</taxon>
    </lineage>
</organism>